<sequence>MMPLAWTDALVQGLLLLLAAGILLALQSIPSQIRRRRGRSSATSAQAHRHFVTGAQFLSRARSTSPPSPSLAKSALSHADHAISLSPRDAAPHILKALSLDLLGRRVLAIKSLNTALSPPLVNSLSDRERGDALFKRAELQLGLNQRKTRRAVADLTEAVRLSPDNAKALAKLGECYEERVEMENAQKAFETALQVDPSVKAAKEGLKRVTRFREVERDS</sequence>
<evidence type="ECO:0000313" key="5">
    <source>
        <dbReference type="Proteomes" id="UP000623129"/>
    </source>
</evidence>
<name>A0A833VC73_9POAL</name>
<dbReference type="SUPFAM" id="SSF48452">
    <property type="entry name" value="TPR-like"/>
    <property type="match status" value="1"/>
</dbReference>
<dbReference type="Gene3D" id="1.25.40.10">
    <property type="entry name" value="Tetratricopeptide repeat domain"/>
    <property type="match status" value="1"/>
</dbReference>
<comment type="caution">
    <text evidence="4">The sequence shown here is derived from an EMBL/GenBank/DDBJ whole genome shotgun (WGS) entry which is preliminary data.</text>
</comment>
<dbReference type="AlphaFoldDB" id="A0A833VC73"/>
<dbReference type="InterPro" id="IPR011990">
    <property type="entry name" value="TPR-like_helical_dom_sf"/>
</dbReference>
<gene>
    <name evidence="4" type="ORF">FCM35_KLT01228</name>
</gene>
<dbReference type="PANTHER" id="PTHR44858">
    <property type="entry name" value="TETRATRICOPEPTIDE REPEAT PROTEIN 6"/>
    <property type="match status" value="1"/>
</dbReference>
<feature type="repeat" description="TPR" evidence="3">
    <location>
        <begin position="167"/>
        <end position="200"/>
    </location>
</feature>
<evidence type="ECO:0000313" key="4">
    <source>
        <dbReference type="EMBL" id="KAF3333537.1"/>
    </source>
</evidence>
<reference evidence="4" key="1">
    <citation type="submission" date="2020-01" db="EMBL/GenBank/DDBJ databases">
        <title>Genome sequence of Kobresia littledalei, the first chromosome-level genome in the family Cyperaceae.</title>
        <authorList>
            <person name="Qu G."/>
        </authorList>
    </citation>
    <scope>NUCLEOTIDE SEQUENCE</scope>
    <source>
        <strain evidence="4">C.B.Clarke</strain>
        <tissue evidence="4">Leaf</tissue>
    </source>
</reference>
<dbReference type="Proteomes" id="UP000623129">
    <property type="component" value="Unassembled WGS sequence"/>
</dbReference>
<keyword evidence="5" id="KW-1185">Reference proteome</keyword>
<dbReference type="Pfam" id="PF14559">
    <property type="entry name" value="TPR_19"/>
    <property type="match status" value="1"/>
</dbReference>
<protein>
    <submittedName>
        <fullName evidence="4">TPR repeat</fullName>
    </submittedName>
</protein>
<dbReference type="PROSITE" id="PS50005">
    <property type="entry name" value="TPR"/>
    <property type="match status" value="1"/>
</dbReference>
<keyword evidence="2 3" id="KW-0802">TPR repeat</keyword>
<dbReference type="OrthoDB" id="1870799at2759"/>
<dbReference type="SMART" id="SM00028">
    <property type="entry name" value="TPR"/>
    <property type="match status" value="2"/>
</dbReference>
<accession>A0A833VC73</accession>
<evidence type="ECO:0000256" key="1">
    <source>
        <dbReference type="ARBA" id="ARBA00022737"/>
    </source>
</evidence>
<evidence type="ECO:0000256" key="3">
    <source>
        <dbReference type="PROSITE-ProRule" id="PRU00339"/>
    </source>
</evidence>
<dbReference type="PANTHER" id="PTHR44858:SF1">
    <property type="entry name" value="UDP-N-ACETYLGLUCOSAMINE--PEPTIDE N-ACETYLGLUCOSAMINYLTRANSFERASE SPINDLY-RELATED"/>
    <property type="match status" value="1"/>
</dbReference>
<dbReference type="InterPro" id="IPR019734">
    <property type="entry name" value="TPR_rpt"/>
</dbReference>
<keyword evidence="1" id="KW-0677">Repeat</keyword>
<dbReference type="EMBL" id="SWLB01000010">
    <property type="protein sequence ID" value="KAF3333537.1"/>
    <property type="molecule type" value="Genomic_DNA"/>
</dbReference>
<organism evidence="4 5">
    <name type="scientific">Carex littledalei</name>
    <dbReference type="NCBI Taxonomy" id="544730"/>
    <lineage>
        <taxon>Eukaryota</taxon>
        <taxon>Viridiplantae</taxon>
        <taxon>Streptophyta</taxon>
        <taxon>Embryophyta</taxon>
        <taxon>Tracheophyta</taxon>
        <taxon>Spermatophyta</taxon>
        <taxon>Magnoliopsida</taxon>
        <taxon>Liliopsida</taxon>
        <taxon>Poales</taxon>
        <taxon>Cyperaceae</taxon>
        <taxon>Cyperoideae</taxon>
        <taxon>Cariceae</taxon>
        <taxon>Carex</taxon>
        <taxon>Carex subgen. Euthyceras</taxon>
    </lineage>
</organism>
<evidence type="ECO:0000256" key="2">
    <source>
        <dbReference type="ARBA" id="ARBA00022803"/>
    </source>
</evidence>
<proteinExistence type="predicted"/>
<dbReference type="PROSITE" id="PS50293">
    <property type="entry name" value="TPR_REGION"/>
    <property type="match status" value="1"/>
</dbReference>
<dbReference type="InterPro" id="IPR050498">
    <property type="entry name" value="Ycf3"/>
</dbReference>